<feature type="domain" description="Protein FecR C-terminal" evidence="3">
    <location>
        <begin position="264"/>
        <end position="333"/>
    </location>
</feature>
<dbReference type="Proteomes" id="UP000291191">
    <property type="component" value="Unassembled WGS sequence"/>
</dbReference>
<gene>
    <name evidence="4" type="ORF">EAJ06_06875</name>
</gene>
<evidence type="ECO:0000259" key="3">
    <source>
        <dbReference type="Pfam" id="PF16344"/>
    </source>
</evidence>
<evidence type="ECO:0000313" key="4">
    <source>
        <dbReference type="EMBL" id="RYT81402.1"/>
    </source>
</evidence>
<evidence type="ECO:0000256" key="1">
    <source>
        <dbReference type="SAM" id="Phobius"/>
    </source>
</evidence>
<dbReference type="Gene3D" id="2.60.120.1440">
    <property type="match status" value="1"/>
</dbReference>
<dbReference type="InterPro" id="IPR012373">
    <property type="entry name" value="Ferrdict_sens_TM"/>
</dbReference>
<dbReference type="AlphaFoldDB" id="A0A4Q5HIB8"/>
<dbReference type="InterPro" id="IPR032508">
    <property type="entry name" value="FecR_C"/>
</dbReference>
<reference evidence="4 5" key="1">
    <citation type="journal article" date="2019" name="Science, e1252229">
        <title>Invertible promoters mediate bacterial phase variation, antibiotic resistance, and host adaptation in the gut.</title>
        <authorList>
            <person name="Jiang X."/>
            <person name="Hall A.B."/>
            <person name="Arthur T.D."/>
            <person name="Plichta D.R."/>
            <person name="Covington C.T."/>
            <person name="Poyet M."/>
            <person name="Crothers J."/>
            <person name="Moses P.L."/>
            <person name="Tolonen A.C."/>
            <person name="Vlamakis H."/>
            <person name="Alm E.J."/>
            <person name="Xavier R.J."/>
        </authorList>
    </citation>
    <scope>NUCLEOTIDE SEQUENCE [LARGE SCALE GENOMIC DNA]</scope>
    <source>
        <strain evidence="5">bf_0095</strain>
    </source>
</reference>
<evidence type="ECO:0000313" key="5">
    <source>
        <dbReference type="Proteomes" id="UP000291191"/>
    </source>
</evidence>
<dbReference type="PANTHER" id="PTHR30273">
    <property type="entry name" value="PERIPLASMIC SIGNAL SENSOR AND SIGMA FACTOR ACTIVATOR FECR-RELATED"/>
    <property type="match status" value="1"/>
</dbReference>
<proteinExistence type="predicted"/>
<dbReference type="InterPro" id="IPR006860">
    <property type="entry name" value="FecR"/>
</dbReference>
<feature type="domain" description="FecR protein" evidence="2">
    <location>
        <begin position="126"/>
        <end position="219"/>
    </location>
</feature>
<keyword evidence="1" id="KW-0812">Transmembrane</keyword>
<name>A0A4Q5HIB8_9BACE</name>
<dbReference type="Pfam" id="PF04773">
    <property type="entry name" value="FecR"/>
    <property type="match status" value="1"/>
</dbReference>
<protein>
    <submittedName>
        <fullName evidence="4">FecR family protein</fullName>
    </submittedName>
</protein>
<comment type="caution">
    <text evidence="4">The sequence shown here is derived from an EMBL/GenBank/DDBJ whole genome shotgun (WGS) entry which is preliminary data.</text>
</comment>
<keyword evidence="1" id="KW-0472">Membrane</keyword>
<evidence type="ECO:0000259" key="2">
    <source>
        <dbReference type="Pfam" id="PF04773"/>
    </source>
</evidence>
<sequence length="337" mass="38547">MKENRIDIDELIGTYLTARLDTSSLEELKAWIAESPENEKYFMQKQEIWFSALAGKESDVYNKDVAFQRFKQQIAGTGKLRNTPLRKAFRFWRYAAVVALLAALSYFSYWQGGVHVKANFSDIVVEAPLGSKTKLFLPDGTLVWLNAGSRLTYSQGFGVDNRKLELDGEGYFEVYRNENIPFVVKSKDLEVEVLGTVFNFCDYQEDEEAIVSLLKGKVELNNLLKAENKVCLLPNQRASLNKTNGRINIKTVTASNASQWTNGYLFFDEELLPDIAQELERSYNVKISIESAALMQLRFYGNFIRREQSLNEVLEVLSSTGKIRYRTEGRNVVLYEP</sequence>
<feature type="transmembrane region" description="Helical" evidence="1">
    <location>
        <begin position="91"/>
        <end position="110"/>
    </location>
</feature>
<dbReference type="Pfam" id="PF16344">
    <property type="entry name" value="FecR_C"/>
    <property type="match status" value="1"/>
</dbReference>
<keyword evidence="1" id="KW-1133">Transmembrane helix</keyword>
<organism evidence="4 5">
    <name type="scientific">Bacteroides intestinalis</name>
    <dbReference type="NCBI Taxonomy" id="329854"/>
    <lineage>
        <taxon>Bacteria</taxon>
        <taxon>Pseudomonadati</taxon>
        <taxon>Bacteroidota</taxon>
        <taxon>Bacteroidia</taxon>
        <taxon>Bacteroidales</taxon>
        <taxon>Bacteroidaceae</taxon>
        <taxon>Bacteroides</taxon>
    </lineage>
</organism>
<dbReference type="FunFam" id="2.60.120.1440:FF:000001">
    <property type="entry name" value="Putative anti-sigma factor"/>
    <property type="match status" value="1"/>
</dbReference>
<accession>A0A4Q5HIB8</accession>
<keyword evidence="5" id="KW-1185">Reference proteome</keyword>
<dbReference type="OrthoDB" id="676789at2"/>
<dbReference type="EMBL" id="RCXO01000006">
    <property type="protein sequence ID" value="RYT81402.1"/>
    <property type="molecule type" value="Genomic_DNA"/>
</dbReference>
<dbReference type="PANTHER" id="PTHR30273:SF2">
    <property type="entry name" value="PROTEIN FECR"/>
    <property type="match status" value="1"/>
</dbReference>
<dbReference type="GO" id="GO:0016989">
    <property type="term" value="F:sigma factor antagonist activity"/>
    <property type="evidence" value="ECO:0007669"/>
    <property type="project" value="TreeGrafter"/>
</dbReference>
<dbReference type="PIRSF" id="PIRSF018266">
    <property type="entry name" value="FecR"/>
    <property type="match status" value="1"/>
</dbReference>
<dbReference type="RefSeq" id="WP_130069872.1">
    <property type="nucleotide sequence ID" value="NZ_RCXO01000006.1"/>
</dbReference>
<dbReference type="Gene3D" id="3.55.50.30">
    <property type="match status" value="1"/>
</dbReference>